<comment type="caution">
    <text evidence="2">The sequence shown here is derived from an EMBL/GenBank/DDBJ whole genome shotgun (WGS) entry which is preliminary data.</text>
</comment>
<protein>
    <submittedName>
        <fullName evidence="2">Uncharacterized protein</fullName>
    </submittedName>
</protein>
<sequence length="138" mass="16416">MEELGFRVRVCFEKERLEEEEDDEGEEGEERRGGKWKEMRGKIEGRRVRKKNGEGEEEGRKKKKKKKKKKKEWRKKTFTLLGGRRVAGWLESRERERESQEGDFLRKELEKLAREVGFSDARHYEITAGLMGNLVGTR</sequence>
<organism evidence="2 3">
    <name type="scientific">Dendrobium chrysotoxum</name>
    <name type="common">Orchid</name>
    <dbReference type="NCBI Taxonomy" id="161865"/>
    <lineage>
        <taxon>Eukaryota</taxon>
        <taxon>Viridiplantae</taxon>
        <taxon>Streptophyta</taxon>
        <taxon>Embryophyta</taxon>
        <taxon>Tracheophyta</taxon>
        <taxon>Spermatophyta</taxon>
        <taxon>Magnoliopsida</taxon>
        <taxon>Liliopsida</taxon>
        <taxon>Asparagales</taxon>
        <taxon>Orchidaceae</taxon>
        <taxon>Epidendroideae</taxon>
        <taxon>Malaxideae</taxon>
        <taxon>Dendrobiinae</taxon>
        <taxon>Dendrobium</taxon>
    </lineage>
</organism>
<evidence type="ECO:0000313" key="3">
    <source>
        <dbReference type="Proteomes" id="UP000775213"/>
    </source>
</evidence>
<feature type="region of interest" description="Disordered" evidence="1">
    <location>
        <begin position="17"/>
        <end position="73"/>
    </location>
</feature>
<dbReference type="AlphaFoldDB" id="A0AAV7H5G7"/>
<accession>A0AAV7H5G7</accession>
<name>A0AAV7H5G7_DENCH</name>
<dbReference type="Proteomes" id="UP000775213">
    <property type="component" value="Unassembled WGS sequence"/>
</dbReference>
<gene>
    <name evidence="2" type="ORF">IEQ34_010330</name>
</gene>
<keyword evidence="3" id="KW-1185">Reference proteome</keyword>
<feature type="compositionally biased region" description="Basic and acidic residues" evidence="1">
    <location>
        <begin position="29"/>
        <end position="60"/>
    </location>
</feature>
<feature type="compositionally biased region" description="Acidic residues" evidence="1">
    <location>
        <begin position="18"/>
        <end position="28"/>
    </location>
</feature>
<proteinExistence type="predicted"/>
<evidence type="ECO:0000313" key="2">
    <source>
        <dbReference type="EMBL" id="KAH0462755.1"/>
    </source>
</evidence>
<dbReference type="EMBL" id="JAGFBR010000009">
    <property type="protein sequence ID" value="KAH0462755.1"/>
    <property type="molecule type" value="Genomic_DNA"/>
</dbReference>
<evidence type="ECO:0000256" key="1">
    <source>
        <dbReference type="SAM" id="MobiDB-lite"/>
    </source>
</evidence>
<reference evidence="2 3" key="1">
    <citation type="journal article" date="2021" name="Hortic Res">
        <title>Chromosome-scale assembly of the Dendrobium chrysotoxum genome enhances the understanding of orchid evolution.</title>
        <authorList>
            <person name="Zhang Y."/>
            <person name="Zhang G.Q."/>
            <person name="Zhang D."/>
            <person name="Liu X.D."/>
            <person name="Xu X.Y."/>
            <person name="Sun W.H."/>
            <person name="Yu X."/>
            <person name="Zhu X."/>
            <person name="Wang Z.W."/>
            <person name="Zhao X."/>
            <person name="Zhong W.Y."/>
            <person name="Chen H."/>
            <person name="Yin W.L."/>
            <person name="Huang T."/>
            <person name="Niu S.C."/>
            <person name="Liu Z.J."/>
        </authorList>
    </citation>
    <scope>NUCLEOTIDE SEQUENCE [LARGE SCALE GENOMIC DNA]</scope>
    <source>
        <strain evidence="2">Lindl</strain>
    </source>
</reference>
<feature type="compositionally biased region" description="Basic residues" evidence="1">
    <location>
        <begin position="61"/>
        <end position="73"/>
    </location>
</feature>